<dbReference type="eggNOG" id="COG4191">
    <property type="taxonomic scope" value="Bacteria"/>
</dbReference>
<evidence type="ECO:0000313" key="1">
    <source>
        <dbReference type="EMBL" id="AGF78503.1"/>
    </source>
</evidence>
<dbReference type="Gene3D" id="1.10.287.130">
    <property type="match status" value="1"/>
</dbReference>
<proteinExistence type="predicted"/>
<keyword evidence="2" id="KW-1185">Reference proteome</keyword>
<dbReference type="HOGENOM" id="CLU_1208196_0_0_7"/>
<name>M1P4W8_DESSD</name>
<dbReference type="AlphaFoldDB" id="M1P4W8"/>
<sequence length="229" mass="25719">MDANTENSIRQEQIESFGRLMAGFAHDMKNHLGIIRESNGLMGDILEMGVLGGDAKMLERLKKSIDAIERRVVISANMMHHLSGLAHRPDHPFSSFLINDVIKEEYVFLERFSRLKQINIVMELQEMLPAVYNDPSLLQHVVYRIYSQCLELLESGQSLSIVTEVEGNRAVLVFRFPFGVSVTDGETLLHTTLLSAVEKMEGTLTIKDKNKDGMEIRLGIPSLSVDSTS</sequence>
<organism evidence="1 2">
    <name type="scientific">Desulfocapsa sulfexigens (strain DSM 10523 / SB164P1)</name>
    <dbReference type="NCBI Taxonomy" id="1167006"/>
    <lineage>
        <taxon>Bacteria</taxon>
        <taxon>Pseudomonadati</taxon>
        <taxon>Thermodesulfobacteriota</taxon>
        <taxon>Desulfobulbia</taxon>
        <taxon>Desulfobulbales</taxon>
        <taxon>Desulfocapsaceae</taxon>
        <taxon>Desulfocapsa</taxon>
    </lineage>
</organism>
<protein>
    <recommendedName>
        <fullName evidence="3">Histidine kinase</fullName>
    </recommendedName>
</protein>
<evidence type="ECO:0008006" key="3">
    <source>
        <dbReference type="Google" id="ProtNLM"/>
    </source>
</evidence>
<dbReference type="STRING" id="1167006.UWK_01953"/>
<reference evidence="2" key="1">
    <citation type="journal article" date="2013" name="Stand. Genomic Sci.">
        <title>Complete genome sequence of Desulfocapsa sulfexigens, a marine deltaproteobacterium specialized in disproportionating inorganic sulfur compounds.</title>
        <authorList>
            <person name="Finster K.W."/>
            <person name="Kjeldsen K.U."/>
            <person name="Kube M."/>
            <person name="Reinhardt R."/>
            <person name="Mussmann M."/>
            <person name="Amann R."/>
            <person name="Schreiber L."/>
        </authorList>
    </citation>
    <scope>NUCLEOTIDE SEQUENCE [LARGE SCALE GENOMIC DNA]</scope>
    <source>
        <strain evidence="2">DSM 10523 / SB164P1</strain>
    </source>
</reference>
<accession>M1P4W8</accession>
<dbReference type="EMBL" id="CP003985">
    <property type="protein sequence ID" value="AGF78503.1"/>
    <property type="molecule type" value="Genomic_DNA"/>
</dbReference>
<evidence type="ECO:0000313" key="2">
    <source>
        <dbReference type="Proteomes" id="UP000011721"/>
    </source>
</evidence>
<dbReference type="Proteomes" id="UP000011721">
    <property type="component" value="Chromosome"/>
</dbReference>
<dbReference type="KEGG" id="dsf:UWK_01953"/>
<gene>
    <name evidence="1" type="ordered locus">UWK_01953</name>
</gene>